<reference evidence="3" key="1">
    <citation type="journal article" date="2019" name="Microbiol. Resour. Announc.">
        <title>Draft Genomic Sequences of Streptomyces misionensis and Streptomyces albidoflavus, bacteria applied for phytopathogen biocontrol.</title>
        <authorList>
            <person name="Pylro V."/>
            <person name="Dias A."/>
            <person name="Andreote F."/>
            <person name="Varani A."/>
            <person name="Andreote C."/>
            <person name="Bernardo E."/>
            <person name="Martins T."/>
        </authorList>
    </citation>
    <scope>NUCLEOTIDE SEQUENCE [LARGE SCALE GENOMIC DNA]</scope>
    <source>
        <strain evidence="3">77</strain>
    </source>
</reference>
<dbReference type="Proteomes" id="UP000318052">
    <property type="component" value="Unassembled WGS sequence"/>
</dbReference>
<dbReference type="RefSeq" id="WP_146583401.1">
    <property type="nucleotide sequence ID" value="NZ_CP150852.1"/>
</dbReference>
<evidence type="ECO:0000313" key="3">
    <source>
        <dbReference type="Proteomes" id="UP000318052"/>
    </source>
</evidence>
<gene>
    <name evidence="2" type="ORF">FRZ02_31915</name>
</gene>
<comment type="caution">
    <text evidence="2">The sequence shown here is derived from an EMBL/GenBank/DDBJ whole genome shotgun (WGS) entry which is preliminary data.</text>
</comment>
<name>A0ABY3GQE5_9ACTN</name>
<feature type="domain" description="DUF4031" evidence="1">
    <location>
        <begin position="2"/>
        <end position="76"/>
    </location>
</feature>
<organism evidence="2 3">
    <name type="scientific">Streptomyces albidoflavus</name>
    <dbReference type="NCBI Taxonomy" id="1886"/>
    <lineage>
        <taxon>Bacteria</taxon>
        <taxon>Bacillati</taxon>
        <taxon>Actinomycetota</taxon>
        <taxon>Actinomycetes</taxon>
        <taxon>Kitasatosporales</taxon>
        <taxon>Streptomycetaceae</taxon>
        <taxon>Streptomyces</taxon>
        <taxon>Streptomyces albidoflavus group</taxon>
    </lineage>
</organism>
<dbReference type="EMBL" id="VOGX01000092">
    <property type="protein sequence ID" value="TWV16390.1"/>
    <property type="molecule type" value="Genomic_DNA"/>
</dbReference>
<keyword evidence="3" id="KW-1185">Reference proteome</keyword>
<proteinExistence type="predicted"/>
<dbReference type="Pfam" id="PF13223">
    <property type="entry name" value="DUF4031"/>
    <property type="match status" value="1"/>
</dbReference>
<protein>
    <submittedName>
        <fullName evidence="2">DUF4031 domain-containing protein</fullName>
    </submittedName>
</protein>
<evidence type="ECO:0000313" key="2">
    <source>
        <dbReference type="EMBL" id="TWV16390.1"/>
    </source>
</evidence>
<accession>A0ABY3GQE5</accession>
<evidence type="ECO:0000259" key="1">
    <source>
        <dbReference type="Pfam" id="PF13223"/>
    </source>
</evidence>
<sequence>MIYIDPPTWPGHGHLWSHLVSDVSYEELHAFAARIGVPPRAFERDHYDLPAHRYADAVRAGAAEVSSREVVVLLTRAGLRRRKRRDGGALPGGCEGTP</sequence>
<dbReference type="InterPro" id="IPR025109">
    <property type="entry name" value="DUF4031"/>
</dbReference>